<name>A0A6G0XAV4_APHCR</name>
<dbReference type="SMART" id="SM00355">
    <property type="entry name" value="ZnF_C2H2"/>
    <property type="match status" value="2"/>
</dbReference>
<keyword evidence="1" id="KW-0863">Zinc-finger</keyword>
<dbReference type="PROSITE" id="PS00028">
    <property type="entry name" value="ZINC_FINGER_C2H2_1"/>
    <property type="match status" value="1"/>
</dbReference>
<keyword evidence="1" id="KW-0479">Metal-binding</keyword>
<evidence type="ECO:0000313" key="4">
    <source>
        <dbReference type="Proteomes" id="UP000478052"/>
    </source>
</evidence>
<evidence type="ECO:0000259" key="2">
    <source>
        <dbReference type="PROSITE" id="PS50157"/>
    </source>
</evidence>
<proteinExistence type="predicted"/>
<reference evidence="3 4" key="1">
    <citation type="submission" date="2019-08" db="EMBL/GenBank/DDBJ databases">
        <title>Whole genome of Aphis craccivora.</title>
        <authorList>
            <person name="Voronova N.V."/>
            <person name="Shulinski R.S."/>
            <person name="Bandarenka Y.V."/>
            <person name="Zhorov D.G."/>
            <person name="Warner D."/>
        </authorList>
    </citation>
    <scope>NUCLEOTIDE SEQUENCE [LARGE SCALE GENOMIC DNA]</scope>
    <source>
        <strain evidence="3">180601</strain>
        <tissue evidence="3">Whole Body</tissue>
    </source>
</reference>
<accession>A0A6G0XAV4</accession>
<gene>
    <name evidence="3" type="ORF">FWK35_00028960</name>
</gene>
<dbReference type="Proteomes" id="UP000478052">
    <property type="component" value="Unassembled WGS sequence"/>
</dbReference>
<organism evidence="3 4">
    <name type="scientific">Aphis craccivora</name>
    <name type="common">Cowpea aphid</name>
    <dbReference type="NCBI Taxonomy" id="307492"/>
    <lineage>
        <taxon>Eukaryota</taxon>
        <taxon>Metazoa</taxon>
        <taxon>Ecdysozoa</taxon>
        <taxon>Arthropoda</taxon>
        <taxon>Hexapoda</taxon>
        <taxon>Insecta</taxon>
        <taxon>Pterygota</taxon>
        <taxon>Neoptera</taxon>
        <taxon>Paraneoptera</taxon>
        <taxon>Hemiptera</taxon>
        <taxon>Sternorrhyncha</taxon>
        <taxon>Aphidomorpha</taxon>
        <taxon>Aphidoidea</taxon>
        <taxon>Aphididae</taxon>
        <taxon>Aphidini</taxon>
        <taxon>Aphis</taxon>
        <taxon>Aphis</taxon>
    </lineage>
</organism>
<keyword evidence="4" id="KW-1185">Reference proteome</keyword>
<sequence>MICFICHVNTPTLPSLISHYKIIHLLEPHSSYTCKENNCLQSFQTLSSFKKHVLVKHKFENNIDETVAPNEFTIINDKIECSDNNVIPDIPSIINASEISNKNIFDVNKSIEQLHLFAVQFSLSLHNNNNFCRSDITNIQNDIEKKIIKPITSLLEGIIKSEITDHLILSKFSKIVSAISDPFKLCKTEYLLNKCLTTNDLLTDTCKQFTINNEVNLVSHNGQTVFDEVNTKAILMPLKFQFKKYFELNNNLNLAIKHYNYLINLPVSNDNCPITNFIQGSLWKKKIIPHQNKIVMPFFMYIDDFEINNPLGSKSTCHAISAVYYSFPLSENSSKLTNIFLASLIKSKDLKSYGNDLCFKQLIDEFNSLEKDGIIINTPDGCKKVYFILGLIIGDNLGLNSICDFSKLFSSNYFCRFCKAHKTLTHTLGEEDETLLRNVDNYVQDIETNNLSLTEISQNSILNNINSFHVTTNFCVDVMHDIFEGVCHYNMCHIITYYTETVKILSLETLNLKKQHFNYGELEQKNLSPPIEKHHLSKFHLKMSARQMMSFVHFFPLIIGDLIPVDDDVWIFFLNFLEIIEILLSHELLLQSSVSHLKYLINKHNSNYVLFFNDSLKPKHHILTHYPSIILKSGPPRYFWCFRYEAKHKELKMYARAITSRKNICLTLAIKYQLKFAHFLLNQDTHKNFSISIKHKIDSDLEFLSNNLNTISNNFISYSKIDFKGTVYKIGNYVSSFKQDICLYEILEIIIKNDSAISFIVHQIQLESYSTHMRAYEVNKHKNIISKRIFGVEEISGPPININQVSNGRLMIRLKELKMNFNDGLFDGCNSFSAELSDSFMLDNSNLSNDLIELQPAATSNNPTPLSEDDKNSIQNLLNCWNMSYLFQTCVDEFMDEEAFRYINSRQIEKLLQKYPLGVRIKFEHYLKQWQNSKSDTNTSNSNSLIPSVTPPISSSLLARSSEPLPEFFLDEVLKRSTHGSMIISYYESNKNLNETCRNLLVDLIIASLFEKKRPMSTALANHISDIIVGTFTTEIKEIYFERSGQRKCPKGKLYAKYFNKLRSLKNHGLISSQVSKLQENNELPSRISGNINVEIIIEEDAEILIASLKHEQLSWPDIEMIWAKTTGYRLNHLKTINFSPLEIHKTWPQYMQPLGYKLVKVKRKCIIDIDFKRLHLKYTDLLNDRIKDPSCRKMLETMMNMNNAPENYKNAVVLYVLHALFVPTTKKTFIDSNGRKCFHKFSIKDSQNSFMIVANTAIKLEEILKTRKTAKNPIQPCLLIAGTLSNPLQIMIYFDESKYVFFSIIKALDMCFKVYHLFNIEYPLESISVWLFIQRFFYNIKLPLDKPCPLIKQIISELK</sequence>
<dbReference type="GO" id="GO:0008270">
    <property type="term" value="F:zinc ion binding"/>
    <property type="evidence" value="ECO:0007669"/>
    <property type="project" value="UniProtKB-KW"/>
</dbReference>
<dbReference type="OrthoDB" id="6625353at2759"/>
<feature type="domain" description="C2H2-type" evidence="2">
    <location>
        <begin position="32"/>
        <end position="62"/>
    </location>
</feature>
<comment type="caution">
    <text evidence="3">The sequence shown here is derived from an EMBL/GenBank/DDBJ whole genome shotgun (WGS) entry which is preliminary data.</text>
</comment>
<evidence type="ECO:0000313" key="3">
    <source>
        <dbReference type="EMBL" id="KAF0737119.1"/>
    </source>
</evidence>
<protein>
    <submittedName>
        <fullName evidence="3">C2H2-type domain-containing protein</fullName>
    </submittedName>
</protein>
<dbReference type="InterPro" id="IPR013087">
    <property type="entry name" value="Znf_C2H2_type"/>
</dbReference>
<evidence type="ECO:0000256" key="1">
    <source>
        <dbReference type="PROSITE-ProRule" id="PRU00042"/>
    </source>
</evidence>
<dbReference type="EMBL" id="VUJU01008005">
    <property type="protein sequence ID" value="KAF0737119.1"/>
    <property type="molecule type" value="Genomic_DNA"/>
</dbReference>
<dbReference type="PROSITE" id="PS50157">
    <property type="entry name" value="ZINC_FINGER_C2H2_2"/>
    <property type="match status" value="1"/>
</dbReference>
<keyword evidence="1" id="KW-0862">Zinc</keyword>